<proteinExistence type="inferred from homology"/>
<protein>
    <submittedName>
        <fullName evidence="5">UDP-N-acetyl-D-mannosamine dehydrogenase</fullName>
    </submittedName>
</protein>
<dbReference type="KEGG" id="npy:NPRO_20290"/>
<dbReference type="GO" id="GO:0016628">
    <property type="term" value="F:oxidoreductase activity, acting on the CH-CH group of donors, NAD or NADP as acceptor"/>
    <property type="evidence" value="ECO:0007669"/>
    <property type="project" value="InterPro"/>
</dbReference>
<dbReference type="GO" id="GO:0016616">
    <property type="term" value="F:oxidoreductase activity, acting on the CH-OH group of donors, NAD or NADP as acceptor"/>
    <property type="evidence" value="ECO:0007669"/>
    <property type="project" value="InterPro"/>
</dbReference>
<gene>
    <name evidence="5" type="ORF">NPRO_20290</name>
</gene>
<dbReference type="NCBIfam" id="TIGR03026">
    <property type="entry name" value="NDP-sugDHase"/>
    <property type="match status" value="1"/>
</dbReference>
<dbReference type="InterPro" id="IPR017476">
    <property type="entry name" value="UDP-Glc/GDP-Man"/>
</dbReference>
<dbReference type="PANTHER" id="PTHR43491:SF1">
    <property type="entry name" value="UDP-N-ACETYL-D-MANNOSAMINE DEHYDROGENASE"/>
    <property type="match status" value="1"/>
</dbReference>
<evidence type="ECO:0000256" key="2">
    <source>
        <dbReference type="ARBA" id="ARBA00023027"/>
    </source>
</evidence>
<dbReference type="PANTHER" id="PTHR43491">
    <property type="entry name" value="UDP-N-ACETYL-D-MANNOSAMINE DEHYDROGENASE"/>
    <property type="match status" value="1"/>
</dbReference>
<dbReference type="InterPro" id="IPR014026">
    <property type="entry name" value="UDP-Glc/GDP-Man_DH_dimer"/>
</dbReference>
<dbReference type="InterPro" id="IPR036291">
    <property type="entry name" value="NAD(P)-bd_dom_sf"/>
</dbReference>
<dbReference type="AlphaFoldDB" id="A0A809SF24"/>
<comment type="similarity">
    <text evidence="3">Belongs to the UDP-glucose/GDP-mannose dehydrogenase family.</text>
</comment>
<dbReference type="PIRSF" id="PIRSF500136">
    <property type="entry name" value="UDP_ManNAc_DH"/>
    <property type="match status" value="1"/>
</dbReference>
<accession>A0A809SF24</accession>
<keyword evidence="2" id="KW-0520">NAD</keyword>
<dbReference type="GO" id="GO:0051287">
    <property type="term" value="F:NAD binding"/>
    <property type="evidence" value="ECO:0007669"/>
    <property type="project" value="InterPro"/>
</dbReference>
<evidence type="ECO:0000256" key="3">
    <source>
        <dbReference type="PIRNR" id="PIRNR000124"/>
    </source>
</evidence>
<evidence type="ECO:0000313" key="6">
    <source>
        <dbReference type="Proteomes" id="UP000662873"/>
    </source>
</evidence>
<dbReference type="Pfam" id="PF03721">
    <property type="entry name" value="UDPG_MGDP_dh_N"/>
    <property type="match status" value="1"/>
</dbReference>
<dbReference type="SUPFAM" id="SSF48179">
    <property type="entry name" value="6-phosphogluconate dehydrogenase C-terminal domain-like"/>
    <property type="match status" value="1"/>
</dbReference>
<evidence type="ECO:0000259" key="4">
    <source>
        <dbReference type="SMART" id="SM00984"/>
    </source>
</evidence>
<organism evidence="5 6">
    <name type="scientific">Candidatus Nitrosymbiomonas proteolyticus</name>
    <dbReference type="NCBI Taxonomy" id="2608984"/>
    <lineage>
        <taxon>Bacteria</taxon>
        <taxon>Bacillati</taxon>
        <taxon>Armatimonadota</taxon>
        <taxon>Armatimonadota incertae sedis</taxon>
        <taxon>Candidatus Nitrosymbiomonas</taxon>
    </lineage>
</organism>
<dbReference type="InterPro" id="IPR001732">
    <property type="entry name" value="UDP-Glc/GDP-Man_DH_N"/>
</dbReference>
<dbReference type="Pfam" id="PF03720">
    <property type="entry name" value="UDPG_MGDP_dh_C"/>
    <property type="match status" value="1"/>
</dbReference>
<dbReference type="EMBL" id="AP021858">
    <property type="protein sequence ID" value="BBO24434.1"/>
    <property type="molecule type" value="Genomic_DNA"/>
</dbReference>
<dbReference type="InterPro" id="IPR028359">
    <property type="entry name" value="UDP_ManNAc/GlcNAc_DH"/>
</dbReference>
<evidence type="ECO:0000313" key="5">
    <source>
        <dbReference type="EMBL" id="BBO24434.1"/>
    </source>
</evidence>
<dbReference type="GO" id="GO:0000271">
    <property type="term" value="P:polysaccharide biosynthetic process"/>
    <property type="evidence" value="ECO:0007669"/>
    <property type="project" value="InterPro"/>
</dbReference>
<evidence type="ECO:0000256" key="1">
    <source>
        <dbReference type="ARBA" id="ARBA00023002"/>
    </source>
</evidence>
<dbReference type="PIRSF" id="PIRSF000124">
    <property type="entry name" value="UDPglc_GDPman_dh"/>
    <property type="match status" value="1"/>
</dbReference>
<dbReference type="SUPFAM" id="SSF52413">
    <property type="entry name" value="UDP-glucose/GDP-mannose dehydrogenase C-terminal domain"/>
    <property type="match status" value="1"/>
</dbReference>
<feature type="domain" description="UDP-glucose/GDP-mannose dehydrogenase C-terminal" evidence="4">
    <location>
        <begin position="326"/>
        <end position="427"/>
    </location>
</feature>
<dbReference type="InterPro" id="IPR036220">
    <property type="entry name" value="UDP-Glc/GDP-Man_DH_C_sf"/>
</dbReference>
<dbReference type="SMART" id="SM00984">
    <property type="entry name" value="UDPG_MGDP_dh_C"/>
    <property type="match status" value="1"/>
</dbReference>
<dbReference type="SUPFAM" id="SSF51735">
    <property type="entry name" value="NAD(P)-binding Rossmann-fold domains"/>
    <property type="match status" value="1"/>
</dbReference>
<sequence length="437" mass="47214">MTTRGSVTTRHAVANVEAAERILVVGLGYIGLPTSLAFTEAGFEVVGFDVNAETVRMLNSGELHIHEAGLQERLDSALEKSSFRATGVPEAADVFIIAVPTPCSDAFRADLSYVRAAAESVAQQIQPGNMVVLESTVPPGTTESIVGEVIRQKTGLSHEDDYDLVHCPERVIPGRIFEEIVGNSRVIGGTTVRATERAAELYSSFVEGKVLTTDARTAEMAKLMENAFRDVNIALANEFRSIAELHGIDVLRAIELANHHPRVHVHQPGIGVGGHCIPVDPWFLISSAPGRSKLLRTARELNASIPLQVSSCVLDRAYSTGAKSLAFYGLAFKPNVDDLRESPAIEVVKHVASHLDPNVRIAVIEPFAESLPEDLSEFSNVEFANARPPEAEFDLHVGLVAHDQLRRQGPPTAELERILDFVGVWGLPRPVVTAGPA</sequence>
<reference evidence="5" key="1">
    <citation type="journal article" name="DNA Res.">
        <title>The physiological potential of anammox bacteria as revealed by their core genome structure.</title>
        <authorList>
            <person name="Okubo T."/>
            <person name="Toyoda A."/>
            <person name="Fukuhara K."/>
            <person name="Uchiyama I."/>
            <person name="Harigaya Y."/>
            <person name="Kuroiwa M."/>
            <person name="Suzuki T."/>
            <person name="Murakami Y."/>
            <person name="Suwa Y."/>
            <person name="Takami H."/>
        </authorList>
    </citation>
    <scope>NUCLEOTIDE SEQUENCE</scope>
    <source>
        <strain evidence="5">317325-2</strain>
    </source>
</reference>
<dbReference type="InterPro" id="IPR008927">
    <property type="entry name" value="6-PGluconate_DH-like_C_sf"/>
</dbReference>
<dbReference type="InterPro" id="IPR014027">
    <property type="entry name" value="UDP-Glc/GDP-Man_DH_C"/>
</dbReference>
<name>A0A809SF24_9BACT</name>
<dbReference type="Pfam" id="PF00984">
    <property type="entry name" value="UDPG_MGDP_dh"/>
    <property type="match status" value="1"/>
</dbReference>
<keyword evidence="1" id="KW-0560">Oxidoreductase</keyword>
<dbReference type="Gene3D" id="3.40.50.720">
    <property type="entry name" value="NAD(P)-binding Rossmann-like Domain"/>
    <property type="match status" value="2"/>
</dbReference>
<dbReference type="Proteomes" id="UP000662873">
    <property type="component" value="Chromosome"/>
</dbReference>